<dbReference type="InterPro" id="IPR035979">
    <property type="entry name" value="RBD_domain_sf"/>
</dbReference>
<feature type="region of interest" description="Disordered" evidence="3">
    <location>
        <begin position="292"/>
        <end position="320"/>
    </location>
</feature>
<dbReference type="FunFam" id="3.30.70.330:FF:001402">
    <property type="entry name" value="Terminal EAR1-like 1"/>
    <property type="match status" value="1"/>
</dbReference>
<dbReference type="Pfam" id="PF04059">
    <property type="entry name" value="RRM_2"/>
    <property type="match status" value="1"/>
</dbReference>
<dbReference type="InterPro" id="IPR000504">
    <property type="entry name" value="RRM_dom"/>
</dbReference>
<dbReference type="InterPro" id="IPR007201">
    <property type="entry name" value="Mei2-like_Rrm_C"/>
</dbReference>
<dbReference type="InterPro" id="IPR043129">
    <property type="entry name" value="ATPase_NBD"/>
</dbReference>
<name>A0A6L2KIC7_TANCI</name>
<protein>
    <submittedName>
        <fullName evidence="5">Protein terminal ear1 homolog</fullName>
    </submittedName>
</protein>
<evidence type="ECO:0000256" key="2">
    <source>
        <dbReference type="PROSITE-ProRule" id="PRU00176"/>
    </source>
</evidence>
<reference evidence="5" key="1">
    <citation type="journal article" date="2019" name="Sci. Rep.">
        <title>Draft genome of Tanacetum cinerariifolium, the natural source of mosquito coil.</title>
        <authorList>
            <person name="Yamashiro T."/>
            <person name="Shiraishi A."/>
            <person name="Satake H."/>
            <person name="Nakayama K."/>
        </authorList>
    </citation>
    <scope>NUCLEOTIDE SEQUENCE</scope>
</reference>
<feature type="compositionally biased region" description="Basic and acidic residues" evidence="3">
    <location>
        <begin position="300"/>
        <end position="315"/>
    </location>
</feature>
<dbReference type="AlphaFoldDB" id="A0A6L2KIC7"/>
<organism evidence="5">
    <name type="scientific">Tanacetum cinerariifolium</name>
    <name type="common">Dalmatian daisy</name>
    <name type="synonym">Chrysanthemum cinerariifolium</name>
    <dbReference type="NCBI Taxonomy" id="118510"/>
    <lineage>
        <taxon>Eukaryota</taxon>
        <taxon>Viridiplantae</taxon>
        <taxon>Streptophyta</taxon>
        <taxon>Embryophyta</taxon>
        <taxon>Tracheophyta</taxon>
        <taxon>Spermatophyta</taxon>
        <taxon>Magnoliopsida</taxon>
        <taxon>eudicotyledons</taxon>
        <taxon>Gunneridae</taxon>
        <taxon>Pentapetalae</taxon>
        <taxon>asterids</taxon>
        <taxon>campanulids</taxon>
        <taxon>Asterales</taxon>
        <taxon>Asteraceae</taxon>
        <taxon>Asteroideae</taxon>
        <taxon>Anthemideae</taxon>
        <taxon>Anthemidinae</taxon>
        <taxon>Tanacetum</taxon>
    </lineage>
</organism>
<dbReference type="CDD" id="cd12530">
    <property type="entry name" value="RRM3_EAR1_like"/>
    <property type="match status" value="1"/>
</dbReference>
<evidence type="ECO:0000256" key="3">
    <source>
        <dbReference type="SAM" id="MobiDB-lite"/>
    </source>
</evidence>
<dbReference type="InterPro" id="IPR012677">
    <property type="entry name" value="Nucleotide-bd_a/b_plait_sf"/>
</dbReference>
<dbReference type="SUPFAM" id="SSF53067">
    <property type="entry name" value="Actin-like ATPase domain"/>
    <property type="match status" value="1"/>
</dbReference>
<evidence type="ECO:0000313" key="5">
    <source>
        <dbReference type="EMBL" id="GEU49218.1"/>
    </source>
</evidence>
<sequence>MRVNIGFNQTSVAPNNVQSGCGSYGIEALKLTTYLREQMQQRNLPFSALYTVRALKEERYNSSYEVPIEGWFSLKQEHFRTAGILFQLRISGLCATSLHQAVENFIKHCQGTGFNPDDSWFKTIVLAGDNACLLGVIGKDLAMRPPQPLGFSKSLSTTVERTSFGHEDLAARGLVDGKVIWAEFVGVFTVSGGIPDGYNQGTVVVSGLGDGVLGYDVVRDVFQAYGCVKEIRDNPLNKNQKFVEFYDIRDASKAVANMKGQKINGKPVVVDFNRPVGHKYNHKQNKFMPISPVRVQSPPCRKDRVGDNGGAREGKNVISPNGGLKKNVKILYKQPYLPAKQWKGSRNTREKIDPRFSFKEDGIISTFRDSRTTVMIKNIPNKYSQKLLLNMLDNHCIQCNEQIEASDDNEPLSAYDFVYLPIDFVNKCNVGYGFVNMTSPEATRRLHKAFHHQNWEVFNSKKICEVSYARLQGLDALKDHFKNSKFPRETEEYMPVTFTPPRNGQTLTDPIPVVGRSSTTTSIITSPSTSSSSEALALVLSCHDMTISTSDDDDGNNNDDVDSLLVEDAKSSNDGGEI</sequence>
<evidence type="ECO:0000256" key="1">
    <source>
        <dbReference type="ARBA" id="ARBA00022884"/>
    </source>
</evidence>
<dbReference type="SUPFAM" id="SSF54928">
    <property type="entry name" value="RNA-binding domain, RBD"/>
    <property type="match status" value="1"/>
</dbReference>
<comment type="caution">
    <text evidence="5">The sequence shown here is derived from an EMBL/GenBank/DDBJ whole genome shotgun (WGS) entry which is preliminary data.</text>
</comment>
<dbReference type="EMBL" id="BKCJ010002534">
    <property type="protein sequence ID" value="GEU49218.1"/>
    <property type="molecule type" value="Genomic_DNA"/>
</dbReference>
<dbReference type="CDD" id="cd12276">
    <property type="entry name" value="RRM2_MEI2_EAR1_like"/>
    <property type="match status" value="1"/>
</dbReference>
<dbReference type="GO" id="GO:0003723">
    <property type="term" value="F:RNA binding"/>
    <property type="evidence" value="ECO:0007669"/>
    <property type="project" value="UniProtKB-UniRule"/>
</dbReference>
<accession>A0A6L2KIC7</accession>
<gene>
    <name evidence="5" type="ORF">Tci_021196</name>
</gene>
<dbReference type="Pfam" id="PF00076">
    <property type="entry name" value="RRM_1"/>
    <property type="match status" value="1"/>
</dbReference>
<dbReference type="SMART" id="SM00360">
    <property type="entry name" value="RRM"/>
    <property type="match status" value="1"/>
</dbReference>
<feature type="region of interest" description="Disordered" evidence="3">
    <location>
        <begin position="547"/>
        <end position="578"/>
    </location>
</feature>
<dbReference type="PROSITE" id="PS50102">
    <property type="entry name" value="RRM"/>
    <property type="match status" value="1"/>
</dbReference>
<dbReference type="PANTHER" id="PTHR23189">
    <property type="entry name" value="RNA RECOGNITION MOTIF-CONTAINING"/>
    <property type="match status" value="1"/>
</dbReference>
<evidence type="ECO:0000259" key="4">
    <source>
        <dbReference type="PROSITE" id="PS50102"/>
    </source>
</evidence>
<feature type="domain" description="RRM" evidence="4">
    <location>
        <begin position="201"/>
        <end position="275"/>
    </location>
</feature>
<keyword evidence="1 2" id="KW-0694">RNA-binding</keyword>
<feature type="compositionally biased region" description="Acidic residues" evidence="3">
    <location>
        <begin position="550"/>
        <end position="562"/>
    </location>
</feature>
<proteinExistence type="predicted"/>
<dbReference type="InterPro" id="IPR034458">
    <property type="entry name" value="EAR1-like_RRM3"/>
</dbReference>
<dbReference type="Gene3D" id="3.30.70.330">
    <property type="match status" value="1"/>
</dbReference>